<evidence type="ECO:0000313" key="7">
    <source>
        <dbReference type="Proteomes" id="UP000318447"/>
    </source>
</evidence>
<protein>
    <submittedName>
        <fullName evidence="6">60Kd inner membrane family protein</fullName>
    </submittedName>
</protein>
<dbReference type="GO" id="GO:0003735">
    <property type="term" value="F:structural constituent of ribosome"/>
    <property type="evidence" value="ECO:0007669"/>
    <property type="project" value="InterPro"/>
</dbReference>
<dbReference type="Gene3D" id="3.30.1370.30">
    <property type="match status" value="1"/>
</dbReference>
<name>A0A504XWS5_LEIDO</name>
<dbReference type="InterPro" id="IPR000630">
    <property type="entry name" value="Ribosomal_uS8"/>
</dbReference>
<dbReference type="VEuPathDB" id="TriTrypDB:LDHU3_11.1400"/>
<dbReference type="Proteomes" id="UP000318447">
    <property type="component" value="Unassembled WGS sequence"/>
</dbReference>
<dbReference type="Gene3D" id="3.30.1490.10">
    <property type="match status" value="1"/>
</dbReference>
<keyword evidence="3 4" id="KW-0687">Ribonucleoprotein</keyword>
<dbReference type="InterPro" id="IPR035987">
    <property type="entry name" value="Ribosomal_uS8_sf"/>
</dbReference>
<comment type="caution">
    <text evidence="6">The sequence shown here is derived from an EMBL/GenBank/DDBJ whole genome shotgun (WGS) entry which is preliminary data.</text>
</comment>
<keyword evidence="2 4" id="KW-0689">Ribosomal protein</keyword>
<evidence type="ECO:0000256" key="3">
    <source>
        <dbReference type="ARBA" id="ARBA00023274"/>
    </source>
</evidence>
<dbReference type="GO" id="GO:0005840">
    <property type="term" value="C:ribosome"/>
    <property type="evidence" value="ECO:0007669"/>
    <property type="project" value="UniProtKB-KW"/>
</dbReference>
<feature type="transmembrane region" description="Helical" evidence="5">
    <location>
        <begin position="283"/>
        <end position="301"/>
    </location>
</feature>
<dbReference type="CDD" id="cd20069">
    <property type="entry name" value="5TM_Oxa1-like"/>
    <property type="match status" value="1"/>
</dbReference>
<dbReference type="GO" id="GO:0006412">
    <property type="term" value="P:translation"/>
    <property type="evidence" value="ECO:0007669"/>
    <property type="project" value="InterPro"/>
</dbReference>
<dbReference type="FunFam" id="3.30.1370.30:FF:000001">
    <property type="entry name" value="40S ribosomal protein S15a"/>
    <property type="match status" value="1"/>
</dbReference>
<gene>
    <name evidence="6" type="ORF">CGC21_0680</name>
</gene>
<dbReference type="NCBIfam" id="NF003115">
    <property type="entry name" value="PRK04034.1"/>
    <property type="match status" value="1"/>
</dbReference>
<reference evidence="7" key="1">
    <citation type="submission" date="2019-02" db="EMBL/GenBank/DDBJ databases">
        <title>FDA dAtabase for Regulatory Grade micrObial Sequences (FDA-ARGOS): Supporting development and validation of Infectious Disease Dx tests.</title>
        <authorList>
            <person name="Duncan R."/>
            <person name="Fisher C."/>
            <person name="Tallon L."/>
            <person name="Sadzewicz L."/>
            <person name="Sengamalay N."/>
            <person name="Ott S."/>
            <person name="Godinez A."/>
            <person name="Nagaraj S."/>
            <person name="Vavikolanu K."/>
            <person name="Nadendla S."/>
            <person name="Aluvathingal J."/>
            <person name="Sichtig H."/>
        </authorList>
    </citation>
    <scope>NUCLEOTIDE SEQUENCE [LARGE SCALE GENOMIC DNA]</scope>
    <source>
        <strain evidence="7">FDAARGOS_361</strain>
    </source>
</reference>
<evidence type="ECO:0000256" key="5">
    <source>
        <dbReference type="SAM" id="Phobius"/>
    </source>
</evidence>
<evidence type="ECO:0000313" key="6">
    <source>
        <dbReference type="EMBL" id="TPP52984.1"/>
    </source>
</evidence>
<dbReference type="EMBL" id="RHLC01000035">
    <property type="protein sequence ID" value="TPP52984.1"/>
    <property type="molecule type" value="Genomic_DNA"/>
</dbReference>
<dbReference type="VEuPathDB" id="TriTrypDB:LdCL_110017600"/>
<feature type="transmembrane region" description="Helical" evidence="5">
    <location>
        <begin position="241"/>
        <end position="263"/>
    </location>
</feature>
<dbReference type="PANTHER" id="PTHR11758">
    <property type="entry name" value="40S RIBOSOMAL PROTEIN S15A"/>
    <property type="match status" value="1"/>
</dbReference>
<comment type="similarity">
    <text evidence="1 4">Belongs to the universal ribosomal protein uS8 family.</text>
</comment>
<organism evidence="6 7">
    <name type="scientific">Leishmania donovani</name>
    <dbReference type="NCBI Taxonomy" id="5661"/>
    <lineage>
        <taxon>Eukaryota</taxon>
        <taxon>Discoba</taxon>
        <taxon>Euglenozoa</taxon>
        <taxon>Kinetoplastea</taxon>
        <taxon>Metakinetoplastina</taxon>
        <taxon>Trypanosomatida</taxon>
        <taxon>Trypanosomatidae</taxon>
        <taxon>Leishmaniinae</taxon>
        <taxon>Leishmania</taxon>
    </lineage>
</organism>
<dbReference type="InterPro" id="IPR047863">
    <property type="entry name" value="Ribosomal_uS8_CS"/>
</dbReference>
<keyword evidence="5" id="KW-0812">Transmembrane</keyword>
<accession>A0A504XWS5</accession>
<dbReference type="SUPFAM" id="SSF56047">
    <property type="entry name" value="Ribosomal protein S8"/>
    <property type="match status" value="1"/>
</dbReference>
<proteinExistence type="inferred from homology"/>
<dbReference type="VEuPathDB" id="TriTrypDB:LdBPK_111180.1"/>
<dbReference type="PROSITE" id="PS00053">
    <property type="entry name" value="RIBOSOMAL_S8"/>
    <property type="match status" value="1"/>
</dbReference>
<keyword evidence="5" id="KW-0472">Membrane</keyword>
<dbReference type="Pfam" id="PF00410">
    <property type="entry name" value="Ribosomal_S8"/>
    <property type="match status" value="1"/>
</dbReference>
<evidence type="ECO:0000256" key="1">
    <source>
        <dbReference type="ARBA" id="ARBA00006471"/>
    </source>
</evidence>
<dbReference type="VEuPathDB" id="TriTrypDB:LDHU3_29.2740"/>
<feature type="transmembrane region" description="Helical" evidence="5">
    <location>
        <begin position="157"/>
        <end position="179"/>
    </location>
</feature>
<dbReference type="GO" id="GO:1990904">
    <property type="term" value="C:ribonucleoprotein complex"/>
    <property type="evidence" value="ECO:0007669"/>
    <property type="project" value="UniProtKB-KW"/>
</dbReference>
<dbReference type="VEuPathDB" id="TriTrypDB:LdCL_110017700"/>
<sequence length="663" mass="74652">MLLGSRLAGAPAGVSATALLHSCAPATPACRLLSIRRNGAPTFSSIACGHGVRGGRCSSGMVVALHVQQRRISWNPLKWGRTDVGRSTNPQLEEELPEIFAAQPIEVDDYICPDKSLFERLEDFWDWAVSFLQPVEKQVEIMRSLRHDGFMSFDLGGWGHVFFFYGLCMRVLTLIPSLYSHRNSLRMAHIGPQISEITNNQNKAKNDRTLSSAEKRVIKDGYNRMKYALCKKHNCSQWKSFLTTFTTPITMSAFLSIRRLAMYETDLEMAPFLWVKDLTMPDPTYALPAICAGMFLLNFEMNQRMQRGGRSASGLYVRWVVRASSVVGIYFFAGQPSAMFAYWIGLSTAGLLQPILLRWQPFRDFFQFPDPPQAAKSNIISEIKGPSLYERLFATQEEKTRLEAQRKADRIKNSAARIETVDDYEVVFDDDVKEKPSTAACAPLTSSSLPSARLHRMLQANFNGHVGSLHETLLDVFSSIAKPCQLLRPSPRDISPCSTPYCCFGSFFATQSPLKLWSFAASYCIAWKPQNKEPVRTYVLANALRTIASAERRGKRQVLIRPSSKVVVKFLQVMQKHGYIGEFEIIDDHRAGKIVVNLNGRLNKCGAICPRFDCATTDYEKWMKNILPSRQFGFVVLTTSLGIMDHEEARSRNTGGKVLGFFY</sequence>
<evidence type="ECO:0000256" key="2">
    <source>
        <dbReference type="ARBA" id="ARBA00022980"/>
    </source>
</evidence>
<keyword evidence="5" id="KW-1133">Transmembrane helix</keyword>
<evidence type="ECO:0000256" key="4">
    <source>
        <dbReference type="RuleBase" id="RU003660"/>
    </source>
</evidence>
<dbReference type="AlphaFoldDB" id="A0A504XWS5"/>
<dbReference type="FunFam" id="3.30.1490.10:FF:000002">
    <property type="entry name" value="40S ribosomal protein S15a"/>
    <property type="match status" value="1"/>
</dbReference>
<dbReference type="VEuPathDB" id="TriTrypDB:LdBPK_111170.1"/>